<reference evidence="2" key="1">
    <citation type="submission" date="2021-01" db="EMBL/GenBank/DDBJ databases">
        <authorList>
            <person name="Corre E."/>
            <person name="Pelletier E."/>
            <person name="Niang G."/>
            <person name="Scheremetjew M."/>
            <person name="Finn R."/>
            <person name="Kale V."/>
            <person name="Holt S."/>
            <person name="Cochrane G."/>
            <person name="Meng A."/>
            <person name="Brown T."/>
            <person name="Cohen L."/>
        </authorList>
    </citation>
    <scope>NUCLEOTIDE SEQUENCE</scope>
    <source>
        <strain evidence="2">308</strain>
    </source>
</reference>
<feature type="region of interest" description="Disordered" evidence="1">
    <location>
        <begin position="68"/>
        <end position="99"/>
    </location>
</feature>
<dbReference type="EMBL" id="HBFR01032148">
    <property type="protein sequence ID" value="CAD8896119.1"/>
    <property type="molecule type" value="Transcribed_RNA"/>
</dbReference>
<evidence type="ECO:0000313" key="2">
    <source>
        <dbReference type="EMBL" id="CAD8896119.1"/>
    </source>
</evidence>
<accession>A0A7S1BU71</accession>
<protein>
    <submittedName>
        <fullName evidence="2">Uncharacterized protein</fullName>
    </submittedName>
</protein>
<gene>
    <name evidence="2" type="ORF">CHYS00102_LOCUS23333</name>
</gene>
<name>A0A7S1BU71_9STRA</name>
<organism evidence="2">
    <name type="scientific">Corethron hystrix</name>
    <dbReference type="NCBI Taxonomy" id="216773"/>
    <lineage>
        <taxon>Eukaryota</taxon>
        <taxon>Sar</taxon>
        <taxon>Stramenopiles</taxon>
        <taxon>Ochrophyta</taxon>
        <taxon>Bacillariophyta</taxon>
        <taxon>Coscinodiscophyceae</taxon>
        <taxon>Corethrophycidae</taxon>
        <taxon>Corethrales</taxon>
        <taxon>Corethraceae</taxon>
        <taxon>Corethron</taxon>
    </lineage>
</organism>
<dbReference type="AlphaFoldDB" id="A0A7S1BU71"/>
<proteinExistence type="predicted"/>
<feature type="compositionally biased region" description="Low complexity" evidence="1">
    <location>
        <begin position="70"/>
        <end position="82"/>
    </location>
</feature>
<sequence length="279" mass="29819">MAVSPPFPIDTSRRPFPLLPLLPLLLSSYLFASASGFALVQSSNRSSAQIFSPAFSRRQKICPSHITAMSSSTASPPSLTTPKNQSSGGGDDDDDAPSSPFRSSPVVLVGFSHGDGRLQKLASAYSERTSGSVVISPDSGGIRDISVIDLDADPSREIPIYSTSPDGSRPLLVYASSAEDDEAFLVRLSGVTSHEVAISGDMVWEDMAWLLDRLSTHARNPGVAVGGEGARRTMGPHTFFLSLSFGDVNEAAEYMGAMCGDTDVMEFRMDLIKNQVRHM</sequence>
<evidence type="ECO:0000256" key="1">
    <source>
        <dbReference type="SAM" id="MobiDB-lite"/>
    </source>
</evidence>